<dbReference type="Gene3D" id="3.40.50.300">
    <property type="entry name" value="P-loop containing nucleotide triphosphate hydrolases"/>
    <property type="match status" value="2"/>
</dbReference>
<dbReference type="Pfam" id="PF21530">
    <property type="entry name" value="Pif1_2B_dom"/>
    <property type="match status" value="1"/>
</dbReference>
<dbReference type="InterPro" id="IPR010285">
    <property type="entry name" value="DNA_helicase_pif1-like_DEAD"/>
</dbReference>
<dbReference type="InterPro" id="IPR049163">
    <property type="entry name" value="Pif1-like_2B_dom"/>
</dbReference>
<dbReference type="GO" id="GO:0005524">
    <property type="term" value="F:ATP binding"/>
    <property type="evidence" value="ECO:0007669"/>
    <property type="project" value="UniProtKB-KW"/>
</dbReference>
<dbReference type="InterPro" id="IPR051055">
    <property type="entry name" value="PIF1_helicase"/>
</dbReference>
<accession>A0AAE1HES2</accession>
<dbReference type="Proteomes" id="UP001219518">
    <property type="component" value="Unassembled WGS sequence"/>
</dbReference>
<protein>
    <recommendedName>
        <fullName evidence="1">ATP-dependent DNA helicase</fullName>
        <ecNumber evidence="1">5.6.2.3</ecNumber>
    </recommendedName>
</protein>
<dbReference type="GO" id="GO:0006281">
    <property type="term" value="P:DNA repair"/>
    <property type="evidence" value="ECO:0007669"/>
    <property type="project" value="UniProtKB-KW"/>
</dbReference>
<evidence type="ECO:0000259" key="3">
    <source>
        <dbReference type="SMART" id="SM00382"/>
    </source>
</evidence>
<dbReference type="PANTHER" id="PTHR47642">
    <property type="entry name" value="ATP-DEPENDENT DNA HELICASE"/>
    <property type="match status" value="1"/>
</dbReference>
<dbReference type="GO" id="GO:0000723">
    <property type="term" value="P:telomere maintenance"/>
    <property type="evidence" value="ECO:0007669"/>
    <property type="project" value="InterPro"/>
</dbReference>
<evidence type="ECO:0000313" key="4">
    <source>
        <dbReference type="EMBL" id="KAK3920009.1"/>
    </source>
</evidence>
<dbReference type="Pfam" id="PF05970">
    <property type="entry name" value="PIF1"/>
    <property type="match status" value="1"/>
</dbReference>
<evidence type="ECO:0000313" key="5">
    <source>
        <dbReference type="Proteomes" id="UP001219518"/>
    </source>
</evidence>
<dbReference type="GO" id="GO:0043139">
    <property type="term" value="F:5'-3' DNA helicase activity"/>
    <property type="evidence" value="ECO:0007669"/>
    <property type="project" value="UniProtKB-EC"/>
</dbReference>
<reference evidence="4" key="2">
    <citation type="journal article" date="2023" name="BMC Genomics">
        <title>Pest status, molecular evolution, and epigenetic factors derived from the genome assembly of Frankliniella fusca, a thysanopteran phytovirus vector.</title>
        <authorList>
            <person name="Catto M.A."/>
            <person name="Labadie P.E."/>
            <person name="Jacobson A.L."/>
            <person name="Kennedy G.G."/>
            <person name="Srinivasan R."/>
            <person name="Hunt B.G."/>
        </authorList>
    </citation>
    <scope>NUCLEOTIDE SEQUENCE</scope>
    <source>
        <strain evidence="4">PL_HMW_Pooled</strain>
    </source>
</reference>
<keyword evidence="5" id="KW-1185">Reference proteome</keyword>
<dbReference type="EMBL" id="JAHWGI010000985">
    <property type="protein sequence ID" value="KAK3920009.1"/>
    <property type="molecule type" value="Genomic_DNA"/>
</dbReference>
<feature type="domain" description="AAA+ ATPase" evidence="3">
    <location>
        <begin position="299"/>
        <end position="503"/>
    </location>
</feature>
<gene>
    <name evidence="4" type="ORF">KUF71_009296</name>
</gene>
<comment type="caution">
    <text evidence="4">The sequence shown here is derived from an EMBL/GenBank/DDBJ whole genome shotgun (WGS) entry which is preliminary data.</text>
</comment>
<dbReference type="InterPro" id="IPR003593">
    <property type="entry name" value="AAA+_ATPase"/>
</dbReference>
<comment type="catalytic activity">
    <reaction evidence="1">
        <text>ATP + H2O = ADP + phosphate + H(+)</text>
        <dbReference type="Rhea" id="RHEA:13065"/>
        <dbReference type="ChEBI" id="CHEBI:15377"/>
        <dbReference type="ChEBI" id="CHEBI:15378"/>
        <dbReference type="ChEBI" id="CHEBI:30616"/>
        <dbReference type="ChEBI" id="CHEBI:43474"/>
        <dbReference type="ChEBI" id="CHEBI:456216"/>
        <dbReference type="EC" id="5.6.2.3"/>
    </reaction>
</comment>
<dbReference type="AlphaFoldDB" id="A0AAE1HES2"/>
<name>A0AAE1HES2_9NEOP</name>
<dbReference type="GO" id="GO:0006310">
    <property type="term" value="P:DNA recombination"/>
    <property type="evidence" value="ECO:0007669"/>
    <property type="project" value="UniProtKB-KW"/>
</dbReference>
<keyword evidence="1 4" id="KW-0347">Helicase</keyword>
<dbReference type="InterPro" id="IPR027417">
    <property type="entry name" value="P-loop_NTPase"/>
</dbReference>
<keyword evidence="1" id="KW-0233">DNA recombination</keyword>
<keyword evidence="1" id="KW-0547">Nucleotide-binding</keyword>
<comment type="cofactor">
    <cofactor evidence="1">
        <name>Mg(2+)</name>
        <dbReference type="ChEBI" id="CHEBI:18420"/>
    </cofactor>
</comment>
<keyword evidence="1" id="KW-0227">DNA damage</keyword>
<dbReference type="SMART" id="SM00382">
    <property type="entry name" value="AAA"/>
    <property type="match status" value="1"/>
</dbReference>
<dbReference type="GO" id="GO:0016787">
    <property type="term" value="F:hydrolase activity"/>
    <property type="evidence" value="ECO:0007669"/>
    <property type="project" value="UniProtKB-KW"/>
</dbReference>
<keyword evidence="1" id="KW-0378">Hydrolase</keyword>
<feature type="region of interest" description="Disordered" evidence="2">
    <location>
        <begin position="794"/>
        <end position="815"/>
    </location>
</feature>
<reference evidence="4" key="1">
    <citation type="submission" date="2021-07" db="EMBL/GenBank/DDBJ databases">
        <authorList>
            <person name="Catto M.A."/>
            <person name="Jacobson A."/>
            <person name="Kennedy G."/>
            <person name="Labadie P."/>
            <person name="Hunt B.G."/>
            <person name="Srinivasan R."/>
        </authorList>
    </citation>
    <scope>NUCLEOTIDE SEQUENCE</scope>
    <source>
        <strain evidence="4">PL_HMW_Pooled</strain>
        <tissue evidence="4">Head</tissue>
    </source>
</reference>
<keyword evidence="1" id="KW-0067">ATP-binding</keyword>
<evidence type="ECO:0000256" key="2">
    <source>
        <dbReference type="SAM" id="MobiDB-lite"/>
    </source>
</evidence>
<dbReference type="CDD" id="cd18809">
    <property type="entry name" value="SF1_C_RecD"/>
    <property type="match status" value="1"/>
</dbReference>
<dbReference type="SUPFAM" id="SSF52540">
    <property type="entry name" value="P-loop containing nucleoside triphosphate hydrolases"/>
    <property type="match status" value="2"/>
</dbReference>
<organism evidence="4 5">
    <name type="scientific">Frankliniella fusca</name>
    <dbReference type="NCBI Taxonomy" id="407009"/>
    <lineage>
        <taxon>Eukaryota</taxon>
        <taxon>Metazoa</taxon>
        <taxon>Ecdysozoa</taxon>
        <taxon>Arthropoda</taxon>
        <taxon>Hexapoda</taxon>
        <taxon>Insecta</taxon>
        <taxon>Pterygota</taxon>
        <taxon>Neoptera</taxon>
        <taxon>Paraneoptera</taxon>
        <taxon>Thysanoptera</taxon>
        <taxon>Terebrantia</taxon>
        <taxon>Thripoidea</taxon>
        <taxon>Thripidae</taxon>
        <taxon>Frankliniella</taxon>
    </lineage>
</organism>
<comment type="similarity">
    <text evidence="1">Belongs to the helicase family.</text>
</comment>
<evidence type="ECO:0000256" key="1">
    <source>
        <dbReference type="RuleBase" id="RU363044"/>
    </source>
</evidence>
<keyword evidence="1" id="KW-0234">DNA repair</keyword>
<proteinExistence type="inferred from homology"/>
<dbReference type="PANTHER" id="PTHR47642:SF3">
    <property type="entry name" value="ATP-DEPENDENT DNA HELICASE"/>
    <property type="match status" value="1"/>
</dbReference>
<sequence>MVRAHGQTMAMVVASPWADDGHEGNLISDLILAFGTRGHGTGYDHGHGLSMAYSGHGQSMGYSGHGHALSMAWLWSAHEHNTMAILPMGSGHGRPWAWKKLKKSNIVLTYPKVVKKPNMDDNDDFYKFSVILHVPHKKLSDFDQNFVSWKYLYELHNVAVLKNSSTEMESLVHSYQSQNNIDDDEDIDYSVRDDEGVLSREEWMNVSEMGPEKITDEVDIGQRELDLAHNWHESSKKYTKFGTPEEISTFLSRIKSSNETSQTHRIFQDVEFTDEQKEVLDIVKKQIHKTINPNMALNVPSRILIQGKAGTGKSMLISNITYMLQKELGAESFLLLAPTGVAANNINGSTIHAKLHISPKAEFQPLKGENARKFELQMKDVKILIIDEYSMIGSNLLGDSAIYKARINSPSVGLGKILFQNFEKVIELKQVQRQNDVSFLKLLDSAVHNTKKAKFGTVDDASGLKDIVSLGVGAKIMLTRNLWTEKGLVNGTLGEVIDILYKDDQNAPEDMPYAVICKFDKYKGPFMDSDLESIPIAPVTSSWQAKDGTQCTRTQFPITLAYGITIHKSQGLTLEKVFINIGDKEFSIGLTYVALSRCKTFSGLAIGGFPFRRLQQINGHNDLAERKSFWAKYLSDRHSHFRAEWQRFEDIPVFLPYVFQPGYFLYFQKMGFRDKVKSSEEKPIYVKPDRLPESVAFQVLHATRVPNKSKPGTTSNVLMLLYKHSIQMQFYLDADFQTWTEEDINEFEAELKKGEKWYVVSYGIIGTNYVAKLLHEEKITKFGFPIFDASIHKLNDEEQGPGPSPSKKLKTEKSD</sequence>
<dbReference type="EC" id="5.6.2.3" evidence="1"/>